<dbReference type="Pfam" id="PF11931">
    <property type="entry name" value="SF3a60_Prp9_C"/>
    <property type="match status" value="1"/>
</dbReference>
<evidence type="ECO:0000256" key="1">
    <source>
        <dbReference type="ARBA" id="ARBA00004123"/>
    </source>
</evidence>
<reference evidence="8" key="1">
    <citation type="journal article" date="2018" name="Nat. Microbiol.">
        <title>Leveraging single-cell genomics to expand the fungal tree of life.</title>
        <authorList>
            <person name="Ahrendt S.R."/>
            <person name="Quandt C.A."/>
            <person name="Ciobanu D."/>
            <person name="Clum A."/>
            <person name="Salamov A."/>
            <person name="Andreopoulos B."/>
            <person name="Cheng J.F."/>
            <person name="Woyke T."/>
            <person name="Pelin A."/>
            <person name="Henrissat B."/>
            <person name="Reynolds N.K."/>
            <person name="Benny G.L."/>
            <person name="Smith M.E."/>
            <person name="James T.Y."/>
            <person name="Grigoriev I.V."/>
        </authorList>
    </citation>
    <scope>NUCLEOTIDE SEQUENCE [LARGE SCALE GENOMIC DNA]</scope>
</reference>
<evidence type="ECO:0000256" key="2">
    <source>
        <dbReference type="ARBA" id="ARBA00022723"/>
    </source>
</evidence>
<dbReference type="GO" id="GO:0005681">
    <property type="term" value="C:spliceosomal complex"/>
    <property type="evidence" value="ECO:0007669"/>
    <property type="project" value="InterPro"/>
</dbReference>
<dbReference type="Pfam" id="PF12171">
    <property type="entry name" value="zf-C2H2_jaz"/>
    <property type="match status" value="1"/>
</dbReference>
<dbReference type="GO" id="GO:0000398">
    <property type="term" value="P:mRNA splicing, via spliceosome"/>
    <property type="evidence" value="ECO:0007669"/>
    <property type="project" value="InterPro"/>
</dbReference>
<dbReference type="PANTHER" id="PTHR12786">
    <property type="entry name" value="SPLICING FACTOR SF3A-RELATED"/>
    <property type="match status" value="1"/>
</dbReference>
<sequence length="424" mass="49619">MCASGVRGGRIRTTTLTPSGTIFLFPFCFVLGVADRVQERSQYLLDIYQDDDGARRAEINALSGATEFSEFYQRLKNIKDYHRRYPNEQVELMELEFQHRDKEKEEEDLENMFSGEEGFGKYVDMHSLFEKYVNLKGAKQINYLTYLGEFENCNEFPSETKESSEYASYVDEMKVYLEGFFKRSQPLFNLQELRERIRPDFELKWEEEGQQKMEEEAELKELYCLACEKQFAKKTVFDGHLNGKKHKKAAAALLEKGVTSISAESRDEARVAKARERRDRAKPLAWAEVLVIEYAKLLSMQREDTRANIERKQALTDRELISAQEEEAVELSESEDEEEEKIYNPLKLPLGWDGKPIPYWLYKLHGLGVEHPCEICGNFVYMGRKAFDRHFQAREWRHAHGMRCLGIPNTRHFHEITLIEDAYA</sequence>
<dbReference type="InterPro" id="IPR003604">
    <property type="entry name" value="Matrin/U1-like-C_Znf_C2H2"/>
</dbReference>
<dbReference type="PANTHER" id="PTHR12786:SF2">
    <property type="entry name" value="SPLICING FACTOR 3A SUBUNIT 3"/>
    <property type="match status" value="1"/>
</dbReference>
<feature type="domain" description="C2H2-type" evidence="6">
    <location>
        <begin position="224"/>
        <end position="246"/>
    </location>
</feature>
<keyword evidence="8" id="KW-1185">Reference proteome</keyword>
<evidence type="ECO:0000313" key="8">
    <source>
        <dbReference type="Proteomes" id="UP000269721"/>
    </source>
</evidence>
<dbReference type="Pfam" id="PF12108">
    <property type="entry name" value="SF3a60_bindingd"/>
    <property type="match status" value="1"/>
</dbReference>
<accession>A0A4V1IR21</accession>
<dbReference type="InterPro" id="IPR022755">
    <property type="entry name" value="Znf_C2H2_jaz"/>
</dbReference>
<protein>
    <recommendedName>
        <fullName evidence="6">C2H2-type domain-containing protein</fullName>
    </recommendedName>
</protein>
<dbReference type="InterPro" id="IPR021966">
    <property type="entry name" value="SF3a60_bindingd"/>
</dbReference>
<dbReference type="InterPro" id="IPR024598">
    <property type="entry name" value="SF3a60/Prp9_C"/>
</dbReference>
<keyword evidence="4" id="KW-0862">Zinc</keyword>
<dbReference type="SUPFAM" id="SSF57667">
    <property type="entry name" value="beta-beta-alpha zinc fingers"/>
    <property type="match status" value="1"/>
</dbReference>
<organism evidence="7 8">
    <name type="scientific">Blyttiomyces helicus</name>
    <dbReference type="NCBI Taxonomy" id="388810"/>
    <lineage>
        <taxon>Eukaryota</taxon>
        <taxon>Fungi</taxon>
        <taxon>Fungi incertae sedis</taxon>
        <taxon>Chytridiomycota</taxon>
        <taxon>Chytridiomycota incertae sedis</taxon>
        <taxon>Chytridiomycetes</taxon>
        <taxon>Chytridiomycetes incertae sedis</taxon>
        <taxon>Blyttiomyces</taxon>
    </lineage>
</organism>
<dbReference type="Gene3D" id="3.30.160.60">
    <property type="entry name" value="Classic Zinc Finger"/>
    <property type="match status" value="1"/>
</dbReference>
<keyword evidence="2" id="KW-0479">Metal-binding</keyword>
<dbReference type="EMBL" id="KZ996651">
    <property type="protein sequence ID" value="RKO88537.1"/>
    <property type="molecule type" value="Genomic_DNA"/>
</dbReference>
<dbReference type="InterPro" id="IPR031774">
    <property type="entry name" value="SF3A3_dom"/>
</dbReference>
<evidence type="ECO:0000256" key="4">
    <source>
        <dbReference type="ARBA" id="ARBA00022833"/>
    </source>
</evidence>
<evidence type="ECO:0000313" key="7">
    <source>
        <dbReference type="EMBL" id="RKO88537.1"/>
    </source>
</evidence>
<dbReference type="GO" id="GO:0008270">
    <property type="term" value="F:zinc ion binding"/>
    <property type="evidence" value="ECO:0007669"/>
    <property type="project" value="UniProtKB-KW"/>
</dbReference>
<dbReference type="Pfam" id="PF16837">
    <property type="entry name" value="SF3A3"/>
    <property type="match status" value="1"/>
</dbReference>
<proteinExistence type="predicted"/>
<dbReference type="AlphaFoldDB" id="A0A4V1IR21"/>
<feature type="non-terminal residue" evidence="7">
    <location>
        <position position="424"/>
    </location>
</feature>
<dbReference type="GO" id="GO:0003723">
    <property type="term" value="F:RNA binding"/>
    <property type="evidence" value="ECO:0007669"/>
    <property type="project" value="InterPro"/>
</dbReference>
<dbReference type="InterPro" id="IPR036236">
    <property type="entry name" value="Znf_C2H2_sf"/>
</dbReference>
<keyword evidence="3" id="KW-0863">Zinc-finger</keyword>
<evidence type="ECO:0000259" key="6">
    <source>
        <dbReference type="PROSITE" id="PS00028"/>
    </source>
</evidence>
<dbReference type="InterPro" id="IPR013087">
    <property type="entry name" value="Znf_C2H2_type"/>
</dbReference>
<dbReference type="InterPro" id="IPR051421">
    <property type="entry name" value="RNA_Proc_DNA_Dmg_Regulator"/>
</dbReference>
<dbReference type="PROSITE" id="PS00028">
    <property type="entry name" value="ZINC_FINGER_C2H2_1"/>
    <property type="match status" value="1"/>
</dbReference>
<evidence type="ECO:0000256" key="3">
    <source>
        <dbReference type="ARBA" id="ARBA00022771"/>
    </source>
</evidence>
<keyword evidence="5" id="KW-0539">Nucleus</keyword>
<dbReference type="SMART" id="SM00451">
    <property type="entry name" value="ZnF_U1"/>
    <property type="match status" value="1"/>
</dbReference>
<dbReference type="Proteomes" id="UP000269721">
    <property type="component" value="Unassembled WGS sequence"/>
</dbReference>
<dbReference type="OrthoDB" id="2160351at2759"/>
<name>A0A4V1IR21_9FUNG</name>
<gene>
    <name evidence="7" type="ORF">BDK51DRAFT_17016</name>
</gene>
<comment type="subcellular location">
    <subcellularLocation>
        <location evidence="1">Nucleus</location>
    </subcellularLocation>
</comment>
<evidence type="ECO:0000256" key="5">
    <source>
        <dbReference type="ARBA" id="ARBA00023242"/>
    </source>
</evidence>